<protein>
    <recommendedName>
        <fullName evidence="2">HMA domain-containing protein</fullName>
    </recommendedName>
</protein>
<evidence type="ECO:0000259" key="2">
    <source>
        <dbReference type="PROSITE" id="PS50846"/>
    </source>
</evidence>
<dbReference type="Proteomes" id="UP000006038">
    <property type="component" value="Chromosome 10"/>
</dbReference>
<dbReference type="InterPro" id="IPR006121">
    <property type="entry name" value="HMA_dom"/>
</dbReference>
<dbReference type="SUPFAM" id="SSF55008">
    <property type="entry name" value="HMA, heavy metal-associated domain"/>
    <property type="match status" value="1"/>
</dbReference>
<accession>J3N2X3</accession>
<dbReference type="InterPro" id="IPR044594">
    <property type="entry name" value="HIPP01/3/5/6"/>
</dbReference>
<dbReference type="Gene3D" id="3.30.70.100">
    <property type="match status" value="1"/>
</dbReference>
<sequence>MAPIVLQMEVHCKGCGKKIEKAIKKIPGVTAVKPYVREARVEVEGTADAEALRARLESKLKKPVAPQQDPPPYGWHEAPPPGQYGAPPPQGYYQQYEHTPYNRVYTPSYFSDDNPNGCSVQ</sequence>
<dbReference type="AlphaFoldDB" id="J3N2X3"/>
<dbReference type="OMA" id="GQMVHLG"/>
<reference evidence="3" key="2">
    <citation type="submission" date="2013-04" db="UniProtKB">
        <authorList>
            <consortium name="EnsemblPlants"/>
        </authorList>
    </citation>
    <scope>IDENTIFICATION</scope>
</reference>
<dbReference type="STRING" id="4533.J3N2X3"/>
<reference evidence="3" key="1">
    <citation type="journal article" date="2013" name="Nat. Commun.">
        <title>Whole-genome sequencing of Oryza brachyantha reveals mechanisms underlying Oryza genome evolution.</title>
        <authorList>
            <person name="Chen J."/>
            <person name="Huang Q."/>
            <person name="Gao D."/>
            <person name="Wang J."/>
            <person name="Lang Y."/>
            <person name="Liu T."/>
            <person name="Li B."/>
            <person name="Bai Z."/>
            <person name="Luis Goicoechea J."/>
            <person name="Liang C."/>
            <person name="Chen C."/>
            <person name="Zhang W."/>
            <person name="Sun S."/>
            <person name="Liao Y."/>
            <person name="Zhang X."/>
            <person name="Yang L."/>
            <person name="Song C."/>
            <person name="Wang M."/>
            <person name="Shi J."/>
            <person name="Liu G."/>
            <person name="Liu J."/>
            <person name="Zhou H."/>
            <person name="Zhou W."/>
            <person name="Yu Q."/>
            <person name="An N."/>
            <person name="Chen Y."/>
            <person name="Cai Q."/>
            <person name="Wang B."/>
            <person name="Liu B."/>
            <person name="Min J."/>
            <person name="Huang Y."/>
            <person name="Wu H."/>
            <person name="Li Z."/>
            <person name="Zhang Y."/>
            <person name="Yin Y."/>
            <person name="Song W."/>
            <person name="Jiang J."/>
            <person name="Jackson S.A."/>
            <person name="Wing R.A."/>
            <person name="Wang J."/>
            <person name="Chen M."/>
        </authorList>
    </citation>
    <scope>NUCLEOTIDE SEQUENCE [LARGE SCALE GENOMIC DNA]</scope>
    <source>
        <strain evidence="3">cv. IRGC 101232</strain>
    </source>
</reference>
<dbReference type="Pfam" id="PF00403">
    <property type="entry name" value="HMA"/>
    <property type="match status" value="1"/>
</dbReference>
<dbReference type="GO" id="GO:0046872">
    <property type="term" value="F:metal ion binding"/>
    <property type="evidence" value="ECO:0007669"/>
    <property type="project" value="InterPro"/>
</dbReference>
<keyword evidence="4" id="KW-1185">Reference proteome</keyword>
<evidence type="ECO:0000313" key="4">
    <source>
        <dbReference type="Proteomes" id="UP000006038"/>
    </source>
</evidence>
<proteinExistence type="predicted"/>
<dbReference type="PROSITE" id="PS50846">
    <property type="entry name" value="HMA_2"/>
    <property type="match status" value="1"/>
</dbReference>
<evidence type="ECO:0000313" key="3">
    <source>
        <dbReference type="EnsemblPlants" id="OB10G18710.1"/>
    </source>
</evidence>
<dbReference type="Gramene" id="OB10G18710.1">
    <property type="protein sequence ID" value="OB10G18710.1"/>
    <property type="gene ID" value="OB10G18710"/>
</dbReference>
<feature type="domain" description="HMA" evidence="2">
    <location>
        <begin position="1"/>
        <end position="64"/>
    </location>
</feature>
<dbReference type="PANTHER" id="PTHR46413">
    <property type="entry name" value="HEAVY METAL-ASSOCIATED ISOPRENYLATED PLANT PROTEIN 6"/>
    <property type="match status" value="1"/>
</dbReference>
<dbReference type="InterPro" id="IPR036163">
    <property type="entry name" value="HMA_dom_sf"/>
</dbReference>
<dbReference type="EnsemblPlants" id="OB10G18710.1">
    <property type="protein sequence ID" value="OB10G18710.1"/>
    <property type="gene ID" value="OB10G18710"/>
</dbReference>
<organism evidence="3">
    <name type="scientific">Oryza brachyantha</name>
    <name type="common">malo sina</name>
    <dbReference type="NCBI Taxonomy" id="4533"/>
    <lineage>
        <taxon>Eukaryota</taxon>
        <taxon>Viridiplantae</taxon>
        <taxon>Streptophyta</taxon>
        <taxon>Embryophyta</taxon>
        <taxon>Tracheophyta</taxon>
        <taxon>Spermatophyta</taxon>
        <taxon>Magnoliopsida</taxon>
        <taxon>Liliopsida</taxon>
        <taxon>Poales</taxon>
        <taxon>Poaceae</taxon>
        <taxon>BOP clade</taxon>
        <taxon>Oryzoideae</taxon>
        <taxon>Oryzeae</taxon>
        <taxon>Oryzinae</taxon>
        <taxon>Oryza</taxon>
    </lineage>
</organism>
<dbReference type="HOGENOM" id="CLU_103517_0_0_1"/>
<feature type="compositionally biased region" description="Pro residues" evidence="1">
    <location>
        <begin position="68"/>
        <end position="90"/>
    </location>
</feature>
<feature type="region of interest" description="Disordered" evidence="1">
    <location>
        <begin position="57"/>
        <end position="97"/>
    </location>
</feature>
<evidence type="ECO:0000256" key="1">
    <source>
        <dbReference type="SAM" id="MobiDB-lite"/>
    </source>
</evidence>
<dbReference type="PANTHER" id="PTHR46413:SF4">
    <property type="entry name" value="HEAVY METAL-ASSOCIATED DOMAIN CONTAINING PROTEIN, EXPRESSED"/>
    <property type="match status" value="1"/>
</dbReference>
<name>J3N2X3_ORYBR</name>